<organism evidence="7 8">
    <name type="scientific">Samsonia erythrinae</name>
    <dbReference type="NCBI Taxonomy" id="160434"/>
    <lineage>
        <taxon>Bacteria</taxon>
        <taxon>Pseudomonadati</taxon>
        <taxon>Pseudomonadota</taxon>
        <taxon>Gammaproteobacteria</taxon>
        <taxon>Enterobacterales</taxon>
        <taxon>Pectobacteriaceae</taxon>
        <taxon>Samsonia</taxon>
    </lineage>
</organism>
<dbReference type="Gene3D" id="3.30.70.3290">
    <property type="match status" value="1"/>
</dbReference>
<dbReference type="InterPro" id="IPR032821">
    <property type="entry name" value="PKS_assoc"/>
</dbReference>
<dbReference type="Gene3D" id="3.40.47.10">
    <property type="match status" value="1"/>
</dbReference>
<dbReference type="Gene3D" id="3.40.366.10">
    <property type="entry name" value="Malonyl-Coenzyme A Acyl Carrier Protein, domain 2"/>
    <property type="match status" value="1"/>
</dbReference>
<evidence type="ECO:0000313" key="8">
    <source>
        <dbReference type="Proteomes" id="UP000295433"/>
    </source>
</evidence>
<dbReference type="SUPFAM" id="SSF53901">
    <property type="entry name" value="Thiolase-like"/>
    <property type="match status" value="1"/>
</dbReference>
<dbReference type="Proteomes" id="UP000295433">
    <property type="component" value="Unassembled WGS sequence"/>
</dbReference>
<dbReference type="OrthoDB" id="7671190at2"/>
<proteinExistence type="predicted"/>
<dbReference type="InterPro" id="IPR016036">
    <property type="entry name" value="Malonyl_transacylase_ACP-bd"/>
</dbReference>
<dbReference type="InterPro" id="IPR036736">
    <property type="entry name" value="ACP-like_sf"/>
</dbReference>
<dbReference type="PANTHER" id="PTHR43775:SF51">
    <property type="entry name" value="INACTIVE PHENOLPHTHIOCEROL SYNTHESIS POLYKETIDE SYNTHASE TYPE I PKS1-RELATED"/>
    <property type="match status" value="1"/>
</dbReference>
<gene>
    <name evidence="7" type="ORF">EDC54_104255</name>
</gene>
<dbReference type="Pfam" id="PF00109">
    <property type="entry name" value="ketoacyl-synt"/>
    <property type="match status" value="1"/>
</dbReference>
<dbReference type="GO" id="GO:0004315">
    <property type="term" value="F:3-oxoacyl-[acyl-carrier-protein] synthase activity"/>
    <property type="evidence" value="ECO:0007669"/>
    <property type="project" value="InterPro"/>
</dbReference>
<dbReference type="Pfam" id="PF00698">
    <property type="entry name" value="Acyl_transf_1"/>
    <property type="match status" value="1"/>
</dbReference>
<dbReference type="SMART" id="SM00827">
    <property type="entry name" value="PKS_AT"/>
    <property type="match status" value="1"/>
</dbReference>
<dbReference type="InterPro" id="IPR027417">
    <property type="entry name" value="P-loop_NTPase"/>
</dbReference>
<comment type="caution">
    <text evidence="7">The sequence shown here is derived from an EMBL/GenBank/DDBJ whole genome shotgun (WGS) entry which is preliminary data.</text>
</comment>
<dbReference type="InterPro" id="IPR029058">
    <property type="entry name" value="AB_hydrolase_fold"/>
</dbReference>
<name>A0A4V2VTF4_9GAMM</name>
<dbReference type="Gene3D" id="1.10.1200.10">
    <property type="entry name" value="ACP-like"/>
    <property type="match status" value="1"/>
</dbReference>
<evidence type="ECO:0000259" key="5">
    <source>
        <dbReference type="PROSITE" id="PS50075"/>
    </source>
</evidence>
<keyword evidence="8" id="KW-1185">Reference proteome</keyword>
<dbReference type="SMART" id="SM00825">
    <property type="entry name" value="PKS_KS"/>
    <property type="match status" value="1"/>
</dbReference>
<evidence type="ECO:0000256" key="1">
    <source>
        <dbReference type="ARBA" id="ARBA00005194"/>
    </source>
</evidence>
<dbReference type="PROSITE" id="PS52004">
    <property type="entry name" value="KS3_2"/>
    <property type="match status" value="1"/>
</dbReference>
<sequence>MNDYHDAVAVIGYALQAPASDDIEQFWSNLTSRKNLISRFSREELISAGYKLETIEDPTFVPTFGVLNNSDCFDNQFFGYTARDAQLMDPQQRIFLESTWNAIENAGYDPLNCDNENVGIFAGCSLNKYFLLNLMSNPEVMADFSPETGQGIPDFIASDYISLRTAYNLGLSGPALTVQTACSSGLTAIAMACQHLTEYRCNLAVAGASSVSGKGPRGYTAQHEGMLSPKGICRPFDQYADGSVFGDGVGTVVLKRYDEAVRDGDPIKAVIRGWAVRNDGNNKAGFSAPSVHGQCSTIYEAIVSAGIDVETIGYVEAHGSGTYVGDPIEVEGLQLAFRQAGDKRQQGCVLGSVKGNTGHLDAAAGIVGFIKTVLCVERGLIPGTLHFKQANNSLNLDNSPFYVSADNVEFPVWGGAPRRAGISSIGMGGTNAHVVIEQYVPSILKDKSSSTDEPVALVFSSKTMDGLKRQIAEFSLFSAKSPSIRLQDAAYTLHSGRHPYEYRTTLVGKTWPECSSAAEALPKSRNWAIRAMPHEHCCYMFSGMGQQYDGMGADLYHSNSIFRSSFDESLRYARDILNLSLDWVITSPLVNNTKKDDAFFQMLGQPRESSSYTTTQLHTGLAAFEVAVFEMLKANGIRPDMLAGHSLGEYAAICCAGMITLHQMLDMVNERAKFIDKAPPGAMLSAPLTEKVAQTYTSERISIAAVNGRELITFSGSPEDIDALEYQLSQNDIASRRLDADKAFHSHLLSAGEGMSVDMLKHIIFTDPKIPVISALDGSTLTAKKVSDVSYWQKHMTQTVRWHDVVNSVANNASVLFIEIGPGAGLCSLIEEEYTDHPVHAVPLIPANYDRQHGLTYFRGALGKLWCHGLEVAFPSLTGSSKGRRTSIPTTSFERKPHWVEKKTSVSLTVLNKSPAIPADILLERVVSPITSSAPLSSVSTAVQSFDGRLAEQILDIWRKFFGSDVLTAHDDFLAAGGHSLLALQISNALWRKLNLKISVRTILELRTVNNIILWLEENSDMQNNSCQQSLLQEIETLDTTAKIQALERWLIDLIEPLLSLPRGTLTEESRLSREQLKSITADLIDSFRKAFSAPLYPNEIDQDMSIYELALLAKSFTESMTPLVISETEKVHSTQTPEKIPGVCMLLSSVRSGSTLLRVMLEGHTHLFSPPELHLLAYEDMEQRTKFENSPDRDQGIEIALTELAAGNRGLASAKVQQMNSENWKTEKVYRYLADQAKPSLLVDKSPGNANHYESLLKAEMIFDNPKYIFLVRHPYSVIESVMRNRFNKLMGADGISPQQFGDFLWYRSNSNITQFLSTISSERYLFIRYEDILENTERETKRICAFLDIPYQDALLHPYSGRRMRDGLGDPNLQTHDTIRIDYKEGWKNIQLPARLSRATAGLAQQLGYDLTLADAVSLPFLHSGTKRERSGNHNESLFLQCEIVPLKQGATQEKENIYLIHALDGTVDFYRLLADKLPNDYNVYGIALKTSLEDEREWDIDHLSSLYAECIVSHSKNNSFRIAGWSFGGMLAAITGEKLMQSCSFNGPVIVLDTPAPFNRMSHENNFLFALCEFAKTLFTQAGTTMPKSLDIKKLADMGREEAVQLVMVTLLRMNIVPESMLKNDFMMRLSVYEKNLNAASNYNRQTIDIPVGLIRANNNQMKEERFMHPNFEHEDGVYGWSLLTQQTVDIFPVSADHYTMLRHQSIEETAHAFTHALSHWECSKLQNND</sequence>
<dbReference type="GO" id="GO:0004312">
    <property type="term" value="F:fatty acid synthase activity"/>
    <property type="evidence" value="ECO:0007669"/>
    <property type="project" value="TreeGrafter"/>
</dbReference>
<evidence type="ECO:0000256" key="2">
    <source>
        <dbReference type="ARBA" id="ARBA00022450"/>
    </source>
</evidence>
<dbReference type="Pfam" id="PF02801">
    <property type="entry name" value="Ketoacyl-synt_C"/>
    <property type="match status" value="1"/>
</dbReference>
<evidence type="ECO:0000256" key="3">
    <source>
        <dbReference type="ARBA" id="ARBA00022553"/>
    </source>
</evidence>
<dbReference type="SUPFAM" id="SSF47336">
    <property type="entry name" value="ACP-like"/>
    <property type="match status" value="1"/>
</dbReference>
<evidence type="ECO:0000259" key="6">
    <source>
        <dbReference type="PROSITE" id="PS52004"/>
    </source>
</evidence>
<dbReference type="InterPro" id="IPR006162">
    <property type="entry name" value="Ppantetheine_attach_site"/>
</dbReference>
<dbReference type="PROSITE" id="PS50075">
    <property type="entry name" value="CARRIER"/>
    <property type="match status" value="1"/>
</dbReference>
<dbReference type="Pfam" id="PF00975">
    <property type="entry name" value="Thioesterase"/>
    <property type="match status" value="1"/>
</dbReference>
<dbReference type="InterPro" id="IPR016039">
    <property type="entry name" value="Thiolase-like"/>
</dbReference>
<comment type="pathway">
    <text evidence="1">Lipid metabolism; fatty acid biosynthesis.</text>
</comment>
<accession>A0A4V2VTF4</accession>
<dbReference type="InterPro" id="IPR050091">
    <property type="entry name" value="PKS_NRPS_Biosynth_Enz"/>
</dbReference>
<dbReference type="GO" id="GO:0006633">
    <property type="term" value="P:fatty acid biosynthetic process"/>
    <property type="evidence" value="ECO:0007669"/>
    <property type="project" value="UniProtKB-UniPathway"/>
</dbReference>
<evidence type="ECO:0000313" key="7">
    <source>
        <dbReference type="EMBL" id="TCV06346.1"/>
    </source>
</evidence>
<dbReference type="InterPro" id="IPR014043">
    <property type="entry name" value="Acyl_transferase_dom"/>
</dbReference>
<dbReference type="EMBL" id="SMBY01000004">
    <property type="protein sequence ID" value="TCV06346.1"/>
    <property type="molecule type" value="Genomic_DNA"/>
</dbReference>
<dbReference type="CDD" id="cd00833">
    <property type="entry name" value="PKS"/>
    <property type="match status" value="1"/>
</dbReference>
<evidence type="ECO:0000256" key="4">
    <source>
        <dbReference type="ARBA" id="ARBA00022679"/>
    </source>
</evidence>
<dbReference type="PANTHER" id="PTHR43775">
    <property type="entry name" value="FATTY ACID SYNTHASE"/>
    <property type="match status" value="1"/>
</dbReference>
<dbReference type="PROSITE" id="PS00606">
    <property type="entry name" value="KS3_1"/>
    <property type="match status" value="1"/>
</dbReference>
<reference evidence="7 8" key="1">
    <citation type="submission" date="2019-03" db="EMBL/GenBank/DDBJ databases">
        <title>Genomic Encyclopedia of Type Strains, Phase IV (KMG-IV): sequencing the most valuable type-strain genomes for metagenomic binning, comparative biology and taxonomic classification.</title>
        <authorList>
            <person name="Goeker M."/>
        </authorList>
    </citation>
    <scope>NUCLEOTIDE SEQUENCE [LARGE SCALE GENOMIC DNA]</scope>
    <source>
        <strain evidence="7 8">DSM 16730</strain>
    </source>
</reference>
<dbReference type="InterPro" id="IPR016035">
    <property type="entry name" value="Acyl_Trfase/lysoPLipase"/>
</dbReference>
<dbReference type="PROSITE" id="PS00012">
    <property type="entry name" value="PHOSPHOPANTETHEINE"/>
    <property type="match status" value="1"/>
</dbReference>
<dbReference type="InterPro" id="IPR018201">
    <property type="entry name" value="Ketoacyl_synth_AS"/>
</dbReference>
<protein>
    <submittedName>
        <fullName evidence="7">Acyl transferase domain-containing protein</fullName>
    </submittedName>
</protein>
<dbReference type="InterPro" id="IPR014031">
    <property type="entry name" value="Ketoacyl_synth_C"/>
</dbReference>
<dbReference type="Pfam" id="PF00550">
    <property type="entry name" value="PP-binding"/>
    <property type="match status" value="1"/>
</dbReference>
<dbReference type="InterPro" id="IPR020841">
    <property type="entry name" value="PKS_Beta-ketoAc_synthase_dom"/>
</dbReference>
<feature type="domain" description="Carrier" evidence="5">
    <location>
        <begin position="945"/>
        <end position="1020"/>
    </location>
</feature>
<dbReference type="InterPro" id="IPR001031">
    <property type="entry name" value="Thioesterase"/>
</dbReference>
<feature type="domain" description="Ketosynthase family 3 (KS3)" evidence="6">
    <location>
        <begin position="5"/>
        <end position="438"/>
    </location>
</feature>
<dbReference type="Pfam" id="PF13469">
    <property type="entry name" value="Sulfotransfer_3"/>
    <property type="match status" value="1"/>
</dbReference>
<keyword evidence="2" id="KW-0596">Phosphopantetheine</keyword>
<dbReference type="InterPro" id="IPR014030">
    <property type="entry name" value="Ketoacyl_synth_N"/>
</dbReference>
<dbReference type="SUPFAM" id="SSF52151">
    <property type="entry name" value="FabD/lysophospholipase-like"/>
    <property type="match status" value="1"/>
</dbReference>
<dbReference type="InterPro" id="IPR001227">
    <property type="entry name" value="Ac_transferase_dom_sf"/>
</dbReference>
<dbReference type="SUPFAM" id="SSF52540">
    <property type="entry name" value="P-loop containing nucleoside triphosphate hydrolases"/>
    <property type="match status" value="1"/>
</dbReference>
<keyword evidence="4 7" id="KW-0808">Transferase</keyword>
<dbReference type="Pfam" id="PF16197">
    <property type="entry name" value="KAsynt_C_assoc"/>
    <property type="match status" value="1"/>
</dbReference>
<keyword evidence="3" id="KW-0597">Phosphoprotein</keyword>
<dbReference type="Gene3D" id="3.40.50.1820">
    <property type="entry name" value="alpha/beta hydrolase"/>
    <property type="match status" value="1"/>
</dbReference>
<dbReference type="RefSeq" id="WP_132455610.1">
    <property type="nucleotide sequence ID" value="NZ_JAWIZJ010000004.1"/>
</dbReference>
<dbReference type="UniPathway" id="UPA00094"/>
<dbReference type="SUPFAM" id="SSF53474">
    <property type="entry name" value="alpha/beta-Hydrolases"/>
    <property type="match status" value="1"/>
</dbReference>
<dbReference type="Gene3D" id="3.40.50.300">
    <property type="entry name" value="P-loop containing nucleotide triphosphate hydrolases"/>
    <property type="match status" value="1"/>
</dbReference>
<dbReference type="InterPro" id="IPR009081">
    <property type="entry name" value="PP-bd_ACP"/>
</dbReference>
<dbReference type="SUPFAM" id="SSF55048">
    <property type="entry name" value="Probable ACP-binding domain of malonyl-CoA ACP transacylase"/>
    <property type="match status" value="1"/>
</dbReference>